<name>A0A814E4G9_9BILA</name>
<sequence length="101" mass="12091">MDKWGDTSVRKWSKLYHTMLYEQTDYPLRNNDDFRSDYLDGTYIEPVNGSKGEIELSDMIILPNSVPIDYMHMVCLGIFKNLLKLWFDPFHKEEEFYKGKK</sequence>
<proteinExistence type="predicted"/>
<keyword evidence="2" id="KW-1185">Reference proteome</keyword>
<dbReference type="Proteomes" id="UP000663879">
    <property type="component" value="Unassembled WGS sequence"/>
</dbReference>
<comment type="caution">
    <text evidence="1">The sequence shown here is derived from an EMBL/GenBank/DDBJ whole genome shotgun (WGS) entry which is preliminary data.</text>
</comment>
<evidence type="ECO:0000313" key="1">
    <source>
        <dbReference type="EMBL" id="CAF0965930.1"/>
    </source>
</evidence>
<dbReference type="EMBL" id="CAJNOC010003062">
    <property type="protein sequence ID" value="CAF0965930.1"/>
    <property type="molecule type" value="Genomic_DNA"/>
</dbReference>
<accession>A0A814E4G9</accession>
<evidence type="ECO:0000313" key="2">
    <source>
        <dbReference type="Proteomes" id="UP000663879"/>
    </source>
</evidence>
<dbReference type="AlphaFoldDB" id="A0A814E4G9"/>
<gene>
    <name evidence="1" type="ORF">OXX778_LOCUS14665</name>
</gene>
<dbReference type="OrthoDB" id="10036512at2759"/>
<protein>
    <submittedName>
        <fullName evidence="1">Uncharacterized protein</fullName>
    </submittedName>
</protein>
<organism evidence="1 2">
    <name type="scientific">Brachionus calyciflorus</name>
    <dbReference type="NCBI Taxonomy" id="104777"/>
    <lineage>
        <taxon>Eukaryota</taxon>
        <taxon>Metazoa</taxon>
        <taxon>Spiralia</taxon>
        <taxon>Gnathifera</taxon>
        <taxon>Rotifera</taxon>
        <taxon>Eurotatoria</taxon>
        <taxon>Monogononta</taxon>
        <taxon>Pseudotrocha</taxon>
        <taxon>Ploima</taxon>
        <taxon>Brachionidae</taxon>
        <taxon>Brachionus</taxon>
    </lineage>
</organism>
<reference evidence="1" key="1">
    <citation type="submission" date="2021-02" db="EMBL/GenBank/DDBJ databases">
        <authorList>
            <person name="Nowell W R."/>
        </authorList>
    </citation>
    <scope>NUCLEOTIDE SEQUENCE</scope>
    <source>
        <strain evidence="1">Ploen Becks lab</strain>
    </source>
</reference>